<gene>
    <name evidence="2" type="ordered locus">FRAAL4171</name>
</gene>
<proteinExistence type="predicted"/>
<reference evidence="2 3" key="1">
    <citation type="journal article" date="2007" name="Genome Res.">
        <title>Genome characteristics of facultatively symbiotic Frankia sp. strains reflect host range and host plant biogeography.</title>
        <authorList>
            <person name="Normand P."/>
            <person name="Lapierre P."/>
            <person name="Tisa L.S."/>
            <person name="Gogarten J.P."/>
            <person name="Alloisio N."/>
            <person name="Bagnarol E."/>
            <person name="Bassi C.A."/>
            <person name="Berry A.M."/>
            <person name="Bickhart D.M."/>
            <person name="Choisne N."/>
            <person name="Couloux A."/>
            <person name="Cournoyer B."/>
            <person name="Cruveiller S."/>
            <person name="Daubin V."/>
            <person name="Demange N."/>
            <person name="Francino M.P."/>
            <person name="Goltsman E."/>
            <person name="Huang Y."/>
            <person name="Kopp O.R."/>
            <person name="Labarre L."/>
            <person name="Lapidus A."/>
            <person name="Lavire C."/>
            <person name="Marechal J."/>
            <person name="Martinez M."/>
            <person name="Mastronunzio J.E."/>
            <person name="Mullin B.C."/>
            <person name="Niemann J."/>
            <person name="Pujic P."/>
            <person name="Rawnsley T."/>
            <person name="Rouy Z."/>
            <person name="Schenowitz C."/>
            <person name="Sellstedt A."/>
            <person name="Tavares F."/>
            <person name="Tomkins J.P."/>
            <person name="Vallenet D."/>
            <person name="Valverde C."/>
            <person name="Wall L.G."/>
            <person name="Wang Y."/>
            <person name="Medigue C."/>
            <person name="Benson D.R."/>
        </authorList>
    </citation>
    <scope>NUCLEOTIDE SEQUENCE [LARGE SCALE GENOMIC DNA]</scope>
    <source>
        <strain evidence="3">DSM 45986 / CECT 9034 / ACN14a</strain>
    </source>
</reference>
<dbReference type="STRING" id="326424.FRAAL4171"/>
<keyword evidence="3" id="KW-1185">Reference proteome</keyword>
<dbReference type="AlphaFoldDB" id="Q0RI58"/>
<dbReference type="KEGG" id="fal:FRAAL4171"/>
<name>Q0RI58_FRAAA</name>
<feature type="compositionally biased region" description="Basic and acidic residues" evidence="1">
    <location>
        <begin position="33"/>
        <end position="42"/>
    </location>
</feature>
<organism evidence="2 3">
    <name type="scientific">Frankia alni (strain DSM 45986 / CECT 9034 / ACN14a)</name>
    <dbReference type="NCBI Taxonomy" id="326424"/>
    <lineage>
        <taxon>Bacteria</taxon>
        <taxon>Bacillati</taxon>
        <taxon>Actinomycetota</taxon>
        <taxon>Actinomycetes</taxon>
        <taxon>Frankiales</taxon>
        <taxon>Frankiaceae</taxon>
        <taxon>Frankia</taxon>
    </lineage>
</organism>
<evidence type="ECO:0000313" key="2">
    <source>
        <dbReference type="EMBL" id="CAJ62813.1"/>
    </source>
</evidence>
<dbReference type="EMBL" id="CT573213">
    <property type="protein sequence ID" value="CAJ62813.1"/>
    <property type="molecule type" value="Genomic_DNA"/>
</dbReference>
<dbReference type="Proteomes" id="UP000000657">
    <property type="component" value="Chromosome"/>
</dbReference>
<evidence type="ECO:0000256" key="1">
    <source>
        <dbReference type="SAM" id="MobiDB-lite"/>
    </source>
</evidence>
<accession>Q0RI58</accession>
<sequence>MKSEVGRMAVNPFDDDGGHFFDPTNSEGPVVARDGRGRTAAP</sequence>
<evidence type="ECO:0000313" key="3">
    <source>
        <dbReference type="Proteomes" id="UP000000657"/>
    </source>
</evidence>
<dbReference type="HOGENOM" id="CLU_3251907_0_0_11"/>
<feature type="region of interest" description="Disordered" evidence="1">
    <location>
        <begin position="1"/>
        <end position="42"/>
    </location>
</feature>
<protein>
    <submittedName>
        <fullName evidence="2">Uncharacterized protein</fullName>
    </submittedName>
</protein>